<dbReference type="GO" id="GO:0005829">
    <property type="term" value="C:cytosol"/>
    <property type="evidence" value="ECO:0007669"/>
    <property type="project" value="TreeGrafter"/>
</dbReference>
<dbReference type="Pfam" id="PF07923">
    <property type="entry name" value="N1221"/>
    <property type="match status" value="1"/>
</dbReference>
<comment type="caution">
    <text evidence="4">The sequence shown here is derived from an EMBL/GenBank/DDBJ whole genome shotgun (WGS) entry which is preliminary data.</text>
</comment>
<proteinExistence type="predicted"/>
<feature type="compositionally biased region" description="Acidic residues" evidence="1">
    <location>
        <begin position="12"/>
        <end position="24"/>
    </location>
</feature>
<dbReference type="InterPro" id="IPR021819">
    <property type="entry name" value="Far11/STRP_C"/>
</dbReference>
<evidence type="ECO:0000256" key="1">
    <source>
        <dbReference type="SAM" id="MobiDB-lite"/>
    </source>
</evidence>
<dbReference type="InterPro" id="IPR040185">
    <property type="entry name" value="Far11/STRP"/>
</dbReference>
<gene>
    <name evidence="4" type="ORF">TD95_000502</name>
</gene>
<dbReference type="AlphaFoldDB" id="A0A0F4ZAQ1"/>
<dbReference type="EMBL" id="LAEV01001761">
    <property type="protein sequence ID" value="KKA27375.1"/>
    <property type="molecule type" value="Genomic_DNA"/>
</dbReference>
<accession>A0A0F4ZAQ1</accession>
<dbReference type="GO" id="GO:0007010">
    <property type="term" value="P:cytoskeleton organization"/>
    <property type="evidence" value="ECO:0007669"/>
    <property type="project" value="TreeGrafter"/>
</dbReference>
<dbReference type="PANTHER" id="PTHR13239">
    <property type="entry name" value="PROTEIN REQUIRED FOR HYPHAL ANASTOMOSIS HAM-2"/>
    <property type="match status" value="1"/>
</dbReference>
<evidence type="ECO:0000259" key="3">
    <source>
        <dbReference type="SMART" id="SM01293"/>
    </source>
</evidence>
<organism evidence="4 5">
    <name type="scientific">Thielaviopsis punctulata</name>
    <dbReference type="NCBI Taxonomy" id="72032"/>
    <lineage>
        <taxon>Eukaryota</taxon>
        <taxon>Fungi</taxon>
        <taxon>Dikarya</taxon>
        <taxon>Ascomycota</taxon>
        <taxon>Pezizomycotina</taxon>
        <taxon>Sordariomycetes</taxon>
        <taxon>Hypocreomycetidae</taxon>
        <taxon>Microascales</taxon>
        <taxon>Ceratocystidaceae</taxon>
        <taxon>Thielaviopsis</taxon>
    </lineage>
</organism>
<feature type="compositionally biased region" description="Basic and acidic residues" evidence="1">
    <location>
        <begin position="572"/>
        <end position="584"/>
    </location>
</feature>
<dbReference type="SMART" id="SM01293">
    <property type="entry name" value="DUF3402"/>
    <property type="match status" value="1"/>
</dbReference>
<evidence type="ECO:0000313" key="5">
    <source>
        <dbReference type="Proteomes" id="UP000033483"/>
    </source>
</evidence>
<feature type="region of interest" description="Disordered" evidence="1">
    <location>
        <begin position="814"/>
        <end position="868"/>
    </location>
</feature>
<dbReference type="SMART" id="SM01292">
    <property type="entry name" value="N1221"/>
    <property type="match status" value="1"/>
</dbReference>
<evidence type="ECO:0008006" key="6">
    <source>
        <dbReference type="Google" id="ProtNLM"/>
    </source>
</evidence>
<name>A0A0F4ZAQ1_9PEZI</name>
<reference evidence="4 5" key="1">
    <citation type="submission" date="2015-03" db="EMBL/GenBank/DDBJ databases">
        <authorList>
            <person name="Radwan O."/>
            <person name="Al-Naeli F.A."/>
            <person name="Rendon G.A."/>
            <person name="Fields C."/>
        </authorList>
    </citation>
    <scope>NUCLEOTIDE SEQUENCE [LARGE SCALE GENOMIC DNA]</scope>
    <source>
        <strain evidence="4">CR-DP1</strain>
    </source>
</reference>
<dbReference type="OrthoDB" id="18234at2759"/>
<feature type="region of interest" description="Disordered" evidence="1">
    <location>
        <begin position="572"/>
        <end position="592"/>
    </location>
</feature>
<feature type="domain" description="Far11/STRP C-terminal" evidence="3">
    <location>
        <begin position="541"/>
        <end position="1046"/>
    </location>
</feature>
<dbReference type="Proteomes" id="UP000033483">
    <property type="component" value="Unassembled WGS sequence"/>
</dbReference>
<feature type="compositionally biased region" description="Low complexity" evidence="1">
    <location>
        <begin position="36"/>
        <end position="53"/>
    </location>
</feature>
<dbReference type="PANTHER" id="PTHR13239:SF4">
    <property type="entry name" value="AT25231P"/>
    <property type="match status" value="1"/>
</dbReference>
<evidence type="ECO:0000259" key="2">
    <source>
        <dbReference type="SMART" id="SM01292"/>
    </source>
</evidence>
<evidence type="ECO:0000313" key="4">
    <source>
        <dbReference type="EMBL" id="KKA27375.1"/>
    </source>
</evidence>
<keyword evidence="5" id="KW-1185">Reference proteome</keyword>
<feature type="compositionally biased region" description="Basic and acidic residues" evidence="1">
    <location>
        <begin position="831"/>
        <end position="840"/>
    </location>
</feature>
<feature type="domain" description="Far11/STRP N-terminal" evidence="2">
    <location>
        <begin position="116"/>
        <end position="433"/>
    </location>
</feature>
<sequence length="1067" mass="118877">MTSIWALKSDPDSESAIEDIEDVGPEVPSGPPAPQQPLQQQPVFQLQIPNNRPTNPPRQTPFINPDLNGIPIEPTPGRKSSLDGRTAPIPTEGPQDSLSLGQLKRIVAGFQRPEKTACYDYTYSDFGTFADEIDEWFVDKASSWERLLNAMNAFNWQWEDATRSVSGMINDRNPVVEGMNIEESTTWDEANDVLRDGVVRGALEAIASGDQSERSSAIGSLTYIVLGRWFDTALAPLDRQSVSKATEDQLNAIVEGISLVAKHNGLTIVWNSLQSALQAMWDATVGFDEAKDEYIHSLQDDMVNLMTILYVAMQTALSHPDTTPQIHQKLVELEPQLVPTLLIATTKRRFDEADLLPQTQLILLLWKAILVVFGGSKELLETKKAASETSLDDKARNLILASPLDYHFFRSEITSKYPAYIPPQSKLPYDDVGKSLLAALANQPQKSGFSGGIIPPAPGTQVGGGSSILNQPVHIATPAPSPPPSPALGGKGAKKQNYQTNQSFPFLYPPLDITSNSAGGKGFAGEQWEVVGRRWEGSDLPASIIEAGTLFSDRVRMSRAMRQMWEEREAFLKEEKGSDPSLKSEEDEENDIESLDLGELNLEEKEELARVRKLIQEEEDEDHVTKNELGIADVPIDFGPNPDEMDPECKRRLKSVDYFYRDSLPHLQSLVIVLLKTIMANVASLPAPVPQSAHPMGAPRGISNVPEIIRTPEEMDSAKNHEVTAKAVTGILILLLKWFKVSHVLKFEYLTQLLLDSNYLPLVLKFFVHQEIPNIVESKTDRTENWYASPQTRCFLYVLTSYSFFHMCNVQAKNSEREPTPDPEPEAELESGNKEGEKAPEGSSEDDAMPPPIKRRRSPPLAPLDTSAGHYATKARPEVDELGFPVNSDVPLTPVTDFSRRNFFSLINYLRILQKICKGKVHRNLLMVTYKSSNILRKSLRVPQDELRLYTLKLIKSQVPYCGRKWRQGHMRVITAIYLHCRPELRDEWLAGSDVDGEIESALPLEQALRSLTHWSNVRRYPEMVAAARGVRAAVKAERDFFAREVERLAVLEAGPSDDGQGGSNGK</sequence>
<feature type="region of interest" description="Disordered" evidence="1">
    <location>
        <begin position="1"/>
        <end position="97"/>
    </location>
</feature>
<dbReference type="Pfam" id="PF11882">
    <property type="entry name" value="DUF3402"/>
    <property type="match status" value="1"/>
</dbReference>
<dbReference type="InterPro" id="IPR012486">
    <property type="entry name" value="Far11/STRP_N"/>
</dbReference>
<protein>
    <recommendedName>
        <fullName evidence="6">Far11/STRP C-terminal domain-containing protein</fullName>
    </recommendedName>
</protein>